<accession>A0AAQ4FBU2</accession>
<dbReference type="AlphaFoldDB" id="A0AAQ4FBU2"/>
<feature type="non-terminal residue" evidence="1">
    <location>
        <position position="1"/>
    </location>
</feature>
<name>A0AAQ4FBU2_AMBAM</name>
<comment type="caution">
    <text evidence="1">The sequence shown here is derived from an EMBL/GenBank/DDBJ whole genome shotgun (WGS) entry which is preliminary data.</text>
</comment>
<evidence type="ECO:0000313" key="1">
    <source>
        <dbReference type="EMBL" id="KAK8784619.1"/>
    </source>
</evidence>
<dbReference type="Proteomes" id="UP001321473">
    <property type="component" value="Unassembled WGS sequence"/>
</dbReference>
<protein>
    <submittedName>
        <fullName evidence="1">Uncharacterized protein</fullName>
    </submittedName>
</protein>
<organism evidence="1 2">
    <name type="scientific">Amblyomma americanum</name>
    <name type="common">Lone star tick</name>
    <dbReference type="NCBI Taxonomy" id="6943"/>
    <lineage>
        <taxon>Eukaryota</taxon>
        <taxon>Metazoa</taxon>
        <taxon>Ecdysozoa</taxon>
        <taxon>Arthropoda</taxon>
        <taxon>Chelicerata</taxon>
        <taxon>Arachnida</taxon>
        <taxon>Acari</taxon>
        <taxon>Parasitiformes</taxon>
        <taxon>Ixodida</taxon>
        <taxon>Ixodoidea</taxon>
        <taxon>Ixodidae</taxon>
        <taxon>Amblyomminae</taxon>
        <taxon>Amblyomma</taxon>
    </lineage>
</organism>
<sequence length="98" mass="10944">SLWRLGRANPLRVLDVALSALSLAGRCIGSSLSQRAQPPFGGYHRTRCDGFYSHGYSREQRQRPRSAIQPAEYLWYHRCANPLRAVNVALPVLSFAGC</sequence>
<gene>
    <name evidence="1" type="ORF">V5799_009019</name>
</gene>
<keyword evidence="2" id="KW-1185">Reference proteome</keyword>
<dbReference type="EMBL" id="JARKHS020004422">
    <property type="protein sequence ID" value="KAK8784619.1"/>
    <property type="molecule type" value="Genomic_DNA"/>
</dbReference>
<evidence type="ECO:0000313" key="2">
    <source>
        <dbReference type="Proteomes" id="UP001321473"/>
    </source>
</evidence>
<reference evidence="1 2" key="1">
    <citation type="journal article" date="2023" name="Arcadia Sci">
        <title>De novo assembly of a long-read Amblyomma americanum tick genome.</title>
        <authorList>
            <person name="Chou S."/>
            <person name="Poskanzer K.E."/>
            <person name="Rollins M."/>
            <person name="Thuy-Boun P.S."/>
        </authorList>
    </citation>
    <scope>NUCLEOTIDE SEQUENCE [LARGE SCALE GENOMIC DNA]</scope>
    <source>
        <strain evidence="1">F_SG_1</strain>
        <tissue evidence="1">Salivary glands</tissue>
    </source>
</reference>
<proteinExistence type="predicted"/>